<proteinExistence type="inferred from homology"/>
<feature type="domain" description="Peptidase M13 N-terminal" evidence="9">
    <location>
        <begin position="50"/>
        <end position="252"/>
    </location>
</feature>
<dbReference type="InterPro" id="IPR018497">
    <property type="entry name" value="Peptidase_M13_C"/>
</dbReference>
<keyword evidence="4" id="KW-0479">Metal-binding</keyword>
<dbReference type="EMBL" id="WIXE01011389">
    <property type="protein sequence ID" value="KAK5976784.1"/>
    <property type="molecule type" value="Genomic_DNA"/>
</dbReference>
<evidence type="ECO:0000256" key="6">
    <source>
        <dbReference type="ARBA" id="ARBA00022833"/>
    </source>
</evidence>
<evidence type="ECO:0000259" key="9">
    <source>
        <dbReference type="Pfam" id="PF05649"/>
    </source>
</evidence>
<comment type="cofactor">
    <cofactor evidence="1">
        <name>Zn(2+)</name>
        <dbReference type="ChEBI" id="CHEBI:29105"/>
    </cofactor>
</comment>
<dbReference type="InterPro" id="IPR042089">
    <property type="entry name" value="Peptidase_M13_dom_2"/>
</dbReference>
<evidence type="ECO:0000256" key="5">
    <source>
        <dbReference type="ARBA" id="ARBA00022801"/>
    </source>
</evidence>
<keyword evidence="5" id="KW-0378">Hydrolase</keyword>
<evidence type="ECO:0000313" key="11">
    <source>
        <dbReference type="Proteomes" id="UP001331761"/>
    </source>
</evidence>
<feature type="domain" description="Peptidase M13 C-terminal" evidence="8">
    <location>
        <begin position="314"/>
        <end position="491"/>
    </location>
</feature>
<dbReference type="PANTHER" id="PTHR11733">
    <property type="entry name" value="ZINC METALLOPROTEASE FAMILY M13 NEPRILYSIN-RELATED"/>
    <property type="match status" value="1"/>
</dbReference>
<dbReference type="InterPro" id="IPR024079">
    <property type="entry name" value="MetalloPept_cat_dom_sf"/>
</dbReference>
<keyword evidence="6" id="KW-0862">Zinc</keyword>
<dbReference type="Gene3D" id="3.40.390.10">
    <property type="entry name" value="Collagenase (Catalytic Domain)"/>
    <property type="match status" value="1"/>
</dbReference>
<dbReference type="PANTHER" id="PTHR11733:SF164">
    <property type="entry name" value="NEPRILYSIN"/>
    <property type="match status" value="1"/>
</dbReference>
<dbReference type="Gene3D" id="1.10.1380.10">
    <property type="entry name" value="Neutral endopeptidase , domain2"/>
    <property type="match status" value="1"/>
</dbReference>
<keyword evidence="3" id="KW-0645">Protease</keyword>
<dbReference type="SUPFAM" id="SSF55486">
    <property type="entry name" value="Metalloproteases ('zincins'), catalytic domain"/>
    <property type="match status" value="1"/>
</dbReference>
<dbReference type="InterPro" id="IPR000718">
    <property type="entry name" value="Peptidase_M13"/>
</dbReference>
<keyword evidence="11" id="KW-1185">Reference proteome</keyword>
<dbReference type="Proteomes" id="UP001331761">
    <property type="component" value="Unassembled WGS sequence"/>
</dbReference>
<comment type="similarity">
    <text evidence="2">Belongs to the peptidase M13 family.</text>
</comment>
<reference evidence="10 11" key="1">
    <citation type="submission" date="2019-10" db="EMBL/GenBank/DDBJ databases">
        <title>Assembly and Annotation for the nematode Trichostrongylus colubriformis.</title>
        <authorList>
            <person name="Martin J."/>
        </authorList>
    </citation>
    <scope>NUCLEOTIDE SEQUENCE [LARGE SCALE GENOMIC DNA]</scope>
    <source>
        <strain evidence="10">G859</strain>
        <tissue evidence="10">Whole worm</tissue>
    </source>
</reference>
<dbReference type="GO" id="GO:0004222">
    <property type="term" value="F:metalloendopeptidase activity"/>
    <property type="evidence" value="ECO:0007669"/>
    <property type="project" value="InterPro"/>
</dbReference>
<accession>A0AAN8IJB0</accession>
<sequence length="505" mass="58588">MFPHVQALQNSIRSHNVQKTSARLGLFRNVTLNLWKDEPSLSESLLEEPLTNELHQIMALERSIYEVPFSTSDEVKKEMPLSEIDGMLKSVNWTRYLLSTAPEDVHEYILSDPMVVVPGMDYLRKIDSIINDTPSRVLTNYVMLRYANSWAEVLDDKYRYAVEMFLEGVSPDVEMPDRKAFCRELTVRKFKGPVVAMYERSKGTRKMKAFVEDMIENILVVFNSSIHENSRMKKSTKQKLYKKISSMQKEVVFDEYLTNAYLDNKYTDIEDIMDLPFLEFLDAIGHLETIETFRNLLRKAPDPRSLPTPSIDINVNYDNKLNRITVPMSFIHFPRFDTWFPRSYLYGSVGVAVAHEIINGFYNEENNVDEEVQSRQMQSKDEKAFDQSSICVMGKFEKTLDPDTNMTMDGFLTLSRNLADFEGVKHAFEAYKYSKHFTSRCATSLLKDLKMLNEDQLFFVGFATPFCVKMTLSESQEQILTSQYAPNHHRYVDPPTLRKVSSQPF</sequence>
<dbReference type="Pfam" id="PF05649">
    <property type="entry name" value="Peptidase_M13_N"/>
    <property type="match status" value="1"/>
</dbReference>
<dbReference type="GO" id="GO:0016485">
    <property type="term" value="P:protein processing"/>
    <property type="evidence" value="ECO:0007669"/>
    <property type="project" value="TreeGrafter"/>
</dbReference>
<organism evidence="10 11">
    <name type="scientific">Trichostrongylus colubriformis</name>
    <name type="common">Black scour worm</name>
    <dbReference type="NCBI Taxonomy" id="6319"/>
    <lineage>
        <taxon>Eukaryota</taxon>
        <taxon>Metazoa</taxon>
        <taxon>Ecdysozoa</taxon>
        <taxon>Nematoda</taxon>
        <taxon>Chromadorea</taxon>
        <taxon>Rhabditida</taxon>
        <taxon>Rhabditina</taxon>
        <taxon>Rhabditomorpha</taxon>
        <taxon>Strongyloidea</taxon>
        <taxon>Trichostrongylidae</taxon>
        <taxon>Trichostrongylus</taxon>
    </lineage>
</organism>
<dbReference type="GO" id="GO:0005886">
    <property type="term" value="C:plasma membrane"/>
    <property type="evidence" value="ECO:0007669"/>
    <property type="project" value="TreeGrafter"/>
</dbReference>
<dbReference type="Pfam" id="PF01431">
    <property type="entry name" value="Peptidase_M13"/>
    <property type="match status" value="1"/>
</dbReference>
<evidence type="ECO:0000313" key="10">
    <source>
        <dbReference type="EMBL" id="KAK5976784.1"/>
    </source>
</evidence>
<keyword evidence="7" id="KW-0482">Metalloprotease</keyword>
<evidence type="ECO:0000256" key="1">
    <source>
        <dbReference type="ARBA" id="ARBA00001947"/>
    </source>
</evidence>
<protein>
    <submittedName>
        <fullName evidence="10">Uncharacterized protein</fullName>
    </submittedName>
</protein>
<dbReference type="InterPro" id="IPR008753">
    <property type="entry name" value="Peptidase_M13_N"/>
</dbReference>
<comment type="caution">
    <text evidence="10">The sequence shown here is derived from an EMBL/GenBank/DDBJ whole genome shotgun (WGS) entry which is preliminary data.</text>
</comment>
<evidence type="ECO:0000259" key="8">
    <source>
        <dbReference type="Pfam" id="PF01431"/>
    </source>
</evidence>
<dbReference type="AlphaFoldDB" id="A0AAN8IJB0"/>
<evidence type="ECO:0000256" key="7">
    <source>
        <dbReference type="ARBA" id="ARBA00023049"/>
    </source>
</evidence>
<gene>
    <name evidence="10" type="ORF">GCK32_006008</name>
</gene>
<evidence type="ECO:0000256" key="3">
    <source>
        <dbReference type="ARBA" id="ARBA00022670"/>
    </source>
</evidence>
<evidence type="ECO:0000256" key="2">
    <source>
        <dbReference type="ARBA" id="ARBA00007357"/>
    </source>
</evidence>
<dbReference type="GO" id="GO:0046872">
    <property type="term" value="F:metal ion binding"/>
    <property type="evidence" value="ECO:0007669"/>
    <property type="project" value="UniProtKB-KW"/>
</dbReference>
<dbReference type="PROSITE" id="PS51885">
    <property type="entry name" value="NEPRILYSIN"/>
    <property type="match status" value="1"/>
</dbReference>
<evidence type="ECO:0000256" key="4">
    <source>
        <dbReference type="ARBA" id="ARBA00022723"/>
    </source>
</evidence>
<name>A0AAN8IJB0_TRICO</name>